<keyword evidence="2" id="KW-0732">Signal</keyword>
<dbReference type="Proteomes" id="UP000199050">
    <property type="component" value="Unassembled WGS sequence"/>
</dbReference>
<reference evidence="5" key="1">
    <citation type="submission" date="2016-10" db="EMBL/GenBank/DDBJ databases">
        <authorList>
            <person name="Varghese N."/>
            <person name="Submissions S."/>
        </authorList>
    </citation>
    <scope>NUCLEOTIDE SEQUENCE [LARGE SCALE GENOMIC DNA]</scope>
    <source>
        <strain evidence="5">CGMCC 1.11012</strain>
    </source>
</reference>
<evidence type="ECO:0000256" key="1">
    <source>
        <dbReference type="SAM" id="MobiDB-lite"/>
    </source>
</evidence>
<sequence length="222" mass="22969">MNKKLTLTAVSAVLLMLIAGCGDKPTAAPAAEAAQNNTAAVGGAGGNAGETPDNGADNSGGEIVAPSTAPQAEPSPTPAATAEPAQPQKQSQSIEVYYTDPQQMELVTGAATISFANDTEKYNESFKALQTSSNAEQVPLWGGMELKSLEFKDGQVTLDIHKPVEAQLGAGGEAMAISALAKTFFQFAEVKAVELLVDGEQVESLMGHVDLEHPLTRENSGL</sequence>
<feature type="signal peptide" evidence="2">
    <location>
        <begin position="1"/>
        <end position="21"/>
    </location>
</feature>
<evidence type="ECO:0000256" key="2">
    <source>
        <dbReference type="SAM" id="SignalP"/>
    </source>
</evidence>
<feature type="chain" id="PRO_5038770827" evidence="2">
    <location>
        <begin position="22"/>
        <end position="222"/>
    </location>
</feature>
<evidence type="ECO:0000313" key="4">
    <source>
        <dbReference type="EMBL" id="SDI95073.1"/>
    </source>
</evidence>
<protein>
    <submittedName>
        <fullName evidence="4">Sporulation and spore germination</fullName>
    </submittedName>
</protein>
<dbReference type="EMBL" id="FNDX01000010">
    <property type="protein sequence ID" value="SDI95073.1"/>
    <property type="molecule type" value="Genomic_DNA"/>
</dbReference>
<keyword evidence="5" id="KW-1185">Reference proteome</keyword>
<feature type="compositionally biased region" description="Low complexity" evidence="1">
    <location>
        <begin position="65"/>
        <end position="88"/>
    </location>
</feature>
<dbReference type="Pfam" id="PF10646">
    <property type="entry name" value="Germane"/>
    <property type="match status" value="1"/>
</dbReference>
<dbReference type="RefSeq" id="WP_090714188.1">
    <property type="nucleotide sequence ID" value="NZ_CBCSKY010000008.1"/>
</dbReference>
<evidence type="ECO:0000259" key="3">
    <source>
        <dbReference type="Pfam" id="PF10646"/>
    </source>
</evidence>
<feature type="region of interest" description="Disordered" evidence="1">
    <location>
        <begin position="41"/>
        <end position="92"/>
    </location>
</feature>
<name>A0A1G8PRI7_9BACL</name>
<dbReference type="OrthoDB" id="1954033at2"/>
<evidence type="ECO:0000313" key="5">
    <source>
        <dbReference type="Proteomes" id="UP000199050"/>
    </source>
</evidence>
<dbReference type="AlphaFoldDB" id="A0A1G8PRI7"/>
<organism evidence="4 5">
    <name type="scientific">Paenibacillus typhae</name>
    <dbReference type="NCBI Taxonomy" id="1174501"/>
    <lineage>
        <taxon>Bacteria</taxon>
        <taxon>Bacillati</taxon>
        <taxon>Bacillota</taxon>
        <taxon>Bacilli</taxon>
        <taxon>Bacillales</taxon>
        <taxon>Paenibacillaceae</taxon>
        <taxon>Paenibacillus</taxon>
    </lineage>
</organism>
<dbReference type="InterPro" id="IPR019606">
    <property type="entry name" value="GerMN"/>
</dbReference>
<proteinExistence type="predicted"/>
<gene>
    <name evidence="4" type="ORF">SAMN05216192_11038</name>
</gene>
<dbReference type="STRING" id="1174501.SAMN05216192_11038"/>
<feature type="domain" description="GerMN" evidence="3">
    <location>
        <begin position="96"/>
        <end position="203"/>
    </location>
</feature>
<dbReference type="PROSITE" id="PS51257">
    <property type="entry name" value="PROKAR_LIPOPROTEIN"/>
    <property type="match status" value="1"/>
</dbReference>
<accession>A0A1G8PRI7</accession>